<gene>
    <name evidence="2" type="ORF">GCM10017781_14100</name>
    <name evidence="3" type="ORF">HNQ07_001827</name>
</gene>
<reference evidence="5" key="2">
    <citation type="journal article" date="2019" name="Int. J. Syst. Evol. Microbiol.">
        <title>The Global Catalogue of Microorganisms (GCM) 10K type strain sequencing project: providing services to taxonomists for standard genome sequencing and annotation.</title>
        <authorList>
            <consortium name="The Broad Institute Genomics Platform"/>
            <consortium name="The Broad Institute Genome Sequencing Center for Infectious Disease"/>
            <person name="Wu L."/>
            <person name="Ma J."/>
        </authorList>
    </citation>
    <scope>NUCLEOTIDE SEQUENCE [LARGE SCALE GENOMIC DNA]</scope>
    <source>
        <strain evidence="5">CGMCC 1.18437</strain>
    </source>
</reference>
<dbReference type="Proteomes" id="UP000619376">
    <property type="component" value="Unassembled WGS sequence"/>
</dbReference>
<reference evidence="2" key="1">
    <citation type="journal article" date="2014" name="Int. J. Syst. Evol. Microbiol.">
        <title>Complete genome of a new Firmicutes species belonging to the dominant human colonic microbiota ('Ruminococcus bicirculans') reveals two chromosomes and a selective capacity to utilize plant glucans.</title>
        <authorList>
            <consortium name="NISC Comparative Sequencing Program"/>
            <person name="Wegmann U."/>
            <person name="Louis P."/>
            <person name="Goesmann A."/>
            <person name="Henrissat B."/>
            <person name="Duncan S.H."/>
            <person name="Flint H.J."/>
        </authorList>
    </citation>
    <scope>NUCLEOTIDE SEQUENCE</scope>
    <source>
        <strain evidence="2">CGMCC 1.18437</strain>
    </source>
</reference>
<dbReference type="SUPFAM" id="SSF56300">
    <property type="entry name" value="Metallo-dependent phosphatases"/>
    <property type="match status" value="1"/>
</dbReference>
<accession>A0A7W8NQ18</accession>
<keyword evidence="5" id="KW-1185">Reference proteome</keyword>
<evidence type="ECO:0000259" key="1">
    <source>
        <dbReference type="Pfam" id="PF00149"/>
    </source>
</evidence>
<dbReference type="Pfam" id="PF00149">
    <property type="entry name" value="Metallophos"/>
    <property type="match status" value="1"/>
</dbReference>
<dbReference type="PANTHER" id="PTHR12905:SF0">
    <property type="entry name" value="CALCINEURIN-LIKE PHOSPHOESTERASE DOMAIN-CONTAINING PROTEIN"/>
    <property type="match status" value="1"/>
</dbReference>
<comment type="caution">
    <text evidence="3">The sequence shown here is derived from an EMBL/GenBank/DDBJ whole genome shotgun (WGS) entry which is preliminary data.</text>
</comment>
<dbReference type="RefSeq" id="WP_184110865.1">
    <property type="nucleotide sequence ID" value="NZ_BNAJ01000003.1"/>
</dbReference>
<sequence>MTESSTPLPDPSTAPVLRPALGKRALLLADMVHPFVYRESFPQGVPDVDVVLAAGDLPGTYLEFVASKLTVPVVYVHGNHANETVVNEDDRRVPPRGVIAAHRRVVEEAGLRIAGWGGAPRYRHGGHGQYTATEAKWGLGLLALRARRGVDVLLTHAPPLGPHAGPDFAHRGDPEITRFLERRTPNVLVHGHIHEYDGKKLEYVDEHLGTRVLNAYGYRVVDL</sequence>
<dbReference type="AlphaFoldDB" id="A0A7W8NQ18"/>
<name>A0A7W8NQ18_9DEIO</name>
<evidence type="ECO:0000313" key="5">
    <source>
        <dbReference type="Proteomes" id="UP000619376"/>
    </source>
</evidence>
<reference evidence="2" key="4">
    <citation type="submission" date="2024-05" db="EMBL/GenBank/DDBJ databases">
        <authorList>
            <person name="Sun Q."/>
            <person name="Zhou Y."/>
        </authorList>
    </citation>
    <scope>NUCLEOTIDE SEQUENCE</scope>
    <source>
        <strain evidence="2">CGMCC 1.18437</strain>
    </source>
</reference>
<feature type="domain" description="Calcineurin-like phosphoesterase" evidence="1">
    <location>
        <begin position="46"/>
        <end position="196"/>
    </location>
</feature>
<evidence type="ECO:0000313" key="4">
    <source>
        <dbReference type="Proteomes" id="UP000539473"/>
    </source>
</evidence>
<dbReference type="PANTHER" id="PTHR12905">
    <property type="entry name" value="METALLOPHOSPHOESTERASE"/>
    <property type="match status" value="1"/>
</dbReference>
<dbReference type="InterPro" id="IPR029052">
    <property type="entry name" value="Metallo-depent_PP-like"/>
</dbReference>
<dbReference type="InterPro" id="IPR004843">
    <property type="entry name" value="Calcineurin-like_PHP"/>
</dbReference>
<dbReference type="Proteomes" id="UP000539473">
    <property type="component" value="Unassembled WGS sequence"/>
</dbReference>
<dbReference type="Gene3D" id="3.60.21.10">
    <property type="match status" value="1"/>
</dbReference>
<organism evidence="3 4">
    <name type="scientific">Deinococcus metalli</name>
    <dbReference type="NCBI Taxonomy" id="1141878"/>
    <lineage>
        <taxon>Bacteria</taxon>
        <taxon>Thermotogati</taxon>
        <taxon>Deinococcota</taxon>
        <taxon>Deinococci</taxon>
        <taxon>Deinococcales</taxon>
        <taxon>Deinococcaceae</taxon>
        <taxon>Deinococcus</taxon>
    </lineage>
</organism>
<evidence type="ECO:0000313" key="2">
    <source>
        <dbReference type="EMBL" id="GHF38796.1"/>
    </source>
</evidence>
<reference evidence="3 4" key="3">
    <citation type="submission" date="2020-08" db="EMBL/GenBank/DDBJ databases">
        <title>Genomic Encyclopedia of Type Strains, Phase IV (KMG-IV): sequencing the most valuable type-strain genomes for metagenomic binning, comparative biology and taxonomic classification.</title>
        <authorList>
            <person name="Goeker M."/>
        </authorList>
    </citation>
    <scope>NUCLEOTIDE SEQUENCE [LARGE SCALE GENOMIC DNA]</scope>
    <source>
        <strain evidence="3 4">DSM 27521</strain>
    </source>
</reference>
<proteinExistence type="predicted"/>
<protein>
    <submittedName>
        <fullName evidence="2">Phosphohydrolase</fullName>
    </submittedName>
    <submittedName>
        <fullName evidence="3">Putative phosphodiesterase</fullName>
    </submittedName>
</protein>
<dbReference type="GO" id="GO:0016787">
    <property type="term" value="F:hydrolase activity"/>
    <property type="evidence" value="ECO:0007669"/>
    <property type="project" value="InterPro"/>
</dbReference>
<evidence type="ECO:0000313" key="3">
    <source>
        <dbReference type="EMBL" id="MBB5376370.1"/>
    </source>
</evidence>
<dbReference type="InterPro" id="IPR051693">
    <property type="entry name" value="UPF0046_metallophosphoest"/>
</dbReference>
<dbReference type="EMBL" id="JACHFK010000003">
    <property type="protein sequence ID" value="MBB5376370.1"/>
    <property type="molecule type" value="Genomic_DNA"/>
</dbReference>
<dbReference type="EMBL" id="BNAJ01000003">
    <property type="protein sequence ID" value="GHF38796.1"/>
    <property type="molecule type" value="Genomic_DNA"/>
</dbReference>